<evidence type="ECO:0000313" key="1">
    <source>
        <dbReference type="EMBL" id="CAB4169537.1"/>
    </source>
</evidence>
<sequence length="73" mass="7933">MSDHLQASFAKRNDTWCAAVKSGQGRSAIIGDQVTVHKANGELKKVTLVALIDQTGDASSQRTSYYSFTEGWV</sequence>
<gene>
    <name evidence="2" type="ORF">UFOVP1305_88</name>
    <name evidence="1" type="ORF">UFOVP896_33</name>
</gene>
<reference evidence="2" key="1">
    <citation type="submission" date="2020-05" db="EMBL/GenBank/DDBJ databases">
        <authorList>
            <person name="Chiriac C."/>
            <person name="Salcher M."/>
            <person name="Ghai R."/>
            <person name="Kavagutti S V."/>
        </authorList>
    </citation>
    <scope>NUCLEOTIDE SEQUENCE</scope>
</reference>
<protein>
    <submittedName>
        <fullName evidence="2">Uncharacterized protein</fullName>
    </submittedName>
</protein>
<organism evidence="2">
    <name type="scientific">uncultured Caudovirales phage</name>
    <dbReference type="NCBI Taxonomy" id="2100421"/>
    <lineage>
        <taxon>Viruses</taxon>
        <taxon>Duplodnaviria</taxon>
        <taxon>Heunggongvirae</taxon>
        <taxon>Uroviricota</taxon>
        <taxon>Caudoviricetes</taxon>
        <taxon>Peduoviridae</taxon>
        <taxon>Maltschvirus</taxon>
        <taxon>Maltschvirus maltsch</taxon>
    </lineage>
</organism>
<name>A0A6J5S0R4_9CAUD</name>
<accession>A0A6J5S0R4</accession>
<evidence type="ECO:0000313" key="2">
    <source>
        <dbReference type="EMBL" id="CAB4198425.1"/>
    </source>
</evidence>
<proteinExistence type="predicted"/>
<dbReference type="EMBL" id="LR797254">
    <property type="protein sequence ID" value="CAB4198425.1"/>
    <property type="molecule type" value="Genomic_DNA"/>
</dbReference>
<dbReference type="EMBL" id="LR796844">
    <property type="protein sequence ID" value="CAB4169537.1"/>
    <property type="molecule type" value="Genomic_DNA"/>
</dbReference>